<evidence type="ECO:0000256" key="3">
    <source>
        <dbReference type="ARBA" id="ARBA00022692"/>
    </source>
</evidence>
<sequence>MVDKLDTKMAAGKWDNDSDSAGATVTRTEHRDLESSNSNKGLRTQSDTPLTEAEKRAEKKYLLKIDCIILPLIAAIYFLASLDRSDVSNAVVAGMGVDLKLNAGQISNCVAFFYIGFLAFQLPGSILVRVLTPPIQLGVALMIWGGATAIMTEANNWQTIAGLRVVVGAFEAFINGAPLYLTFWYKPDELATRGAIFMSMMNLAGSMNGLIAYAIQSGPLNGRYGRPAWRWIFLVEGVVSVGFGLVILFLLPTTPERVKWGFSKDEKKIAMRRTEEAYNVPNAKPNGAQFVAALKDPKTWFYSVLNACASISQGVWSNFLPILLRKIGYSANDTQLMSIPVYAVAGVCAIAVGIMSDRRGNRGYFAMGAFALTAAGWLILLVSKNRQLSYAGTYLVGAGSSPTIILVLAWINNNTGGYTKKASVLGIATMAGHGSAFAAVISLRDAPNFYIGKSLSFGSAIIAIGVSYAFMIYIGRKNARKLAEKDSPESIKNRALDVEQIHDDHPDFMYCK</sequence>
<dbReference type="EMBL" id="MU865440">
    <property type="protein sequence ID" value="KAK4223101.1"/>
    <property type="molecule type" value="Genomic_DNA"/>
</dbReference>
<evidence type="ECO:0000256" key="5">
    <source>
        <dbReference type="ARBA" id="ARBA00023136"/>
    </source>
</evidence>
<keyword evidence="2" id="KW-0813">Transport</keyword>
<dbReference type="AlphaFoldDB" id="A0AAN7BGV6"/>
<dbReference type="PANTHER" id="PTHR43791:SF36">
    <property type="entry name" value="TRANSPORTER, PUTATIVE (AFU_ORTHOLOGUE AFUA_6G08340)-RELATED"/>
    <property type="match status" value="1"/>
</dbReference>
<evidence type="ECO:0000256" key="6">
    <source>
        <dbReference type="SAM" id="MobiDB-lite"/>
    </source>
</evidence>
<evidence type="ECO:0000256" key="7">
    <source>
        <dbReference type="SAM" id="Phobius"/>
    </source>
</evidence>
<feature type="domain" description="Major facilitator superfamily (MFS) profile" evidence="8">
    <location>
        <begin position="69"/>
        <end position="477"/>
    </location>
</feature>
<proteinExistence type="predicted"/>
<dbReference type="Pfam" id="PF07690">
    <property type="entry name" value="MFS_1"/>
    <property type="match status" value="1"/>
</dbReference>
<dbReference type="PROSITE" id="PS50850">
    <property type="entry name" value="MFS"/>
    <property type="match status" value="1"/>
</dbReference>
<dbReference type="GO" id="GO:0016020">
    <property type="term" value="C:membrane"/>
    <property type="evidence" value="ECO:0007669"/>
    <property type="project" value="UniProtKB-SubCell"/>
</dbReference>
<feature type="transmembrane region" description="Helical" evidence="7">
    <location>
        <begin position="61"/>
        <end position="82"/>
    </location>
</feature>
<accession>A0AAN7BGV6</accession>
<feature type="transmembrane region" description="Helical" evidence="7">
    <location>
        <begin position="388"/>
        <end position="411"/>
    </location>
</feature>
<dbReference type="PANTHER" id="PTHR43791">
    <property type="entry name" value="PERMEASE-RELATED"/>
    <property type="match status" value="1"/>
</dbReference>
<dbReference type="SUPFAM" id="SSF103473">
    <property type="entry name" value="MFS general substrate transporter"/>
    <property type="match status" value="1"/>
</dbReference>
<dbReference type="Proteomes" id="UP001301958">
    <property type="component" value="Unassembled WGS sequence"/>
</dbReference>
<keyword evidence="10" id="KW-1185">Reference proteome</keyword>
<feature type="transmembrane region" description="Helical" evidence="7">
    <location>
        <begin position="102"/>
        <end position="122"/>
    </location>
</feature>
<feature type="transmembrane region" description="Helical" evidence="7">
    <location>
        <begin position="163"/>
        <end position="183"/>
    </location>
</feature>
<reference evidence="9" key="2">
    <citation type="submission" date="2023-05" db="EMBL/GenBank/DDBJ databases">
        <authorList>
            <consortium name="Lawrence Berkeley National Laboratory"/>
            <person name="Steindorff A."/>
            <person name="Hensen N."/>
            <person name="Bonometti L."/>
            <person name="Westerberg I."/>
            <person name="Brannstrom I.O."/>
            <person name="Guillou S."/>
            <person name="Cros-Aarteil S."/>
            <person name="Calhoun S."/>
            <person name="Haridas S."/>
            <person name="Kuo A."/>
            <person name="Mondo S."/>
            <person name="Pangilinan J."/>
            <person name="Riley R."/>
            <person name="Labutti K."/>
            <person name="Andreopoulos B."/>
            <person name="Lipzen A."/>
            <person name="Chen C."/>
            <person name="Yanf M."/>
            <person name="Daum C."/>
            <person name="Ng V."/>
            <person name="Clum A."/>
            <person name="Ohm R."/>
            <person name="Martin F."/>
            <person name="Silar P."/>
            <person name="Natvig D."/>
            <person name="Lalanne C."/>
            <person name="Gautier V."/>
            <person name="Ament-Velasquez S.L."/>
            <person name="Kruys A."/>
            <person name="Hutchinson M.I."/>
            <person name="Powell A.J."/>
            <person name="Barry K."/>
            <person name="Miller A.N."/>
            <person name="Grigoriev I.V."/>
            <person name="Debuchy R."/>
            <person name="Gladieux P."/>
            <person name="Thoren M.H."/>
            <person name="Johannesson H."/>
        </authorList>
    </citation>
    <scope>NUCLEOTIDE SEQUENCE</scope>
    <source>
        <strain evidence="9">CBS 990.96</strain>
    </source>
</reference>
<dbReference type="InterPro" id="IPR020846">
    <property type="entry name" value="MFS_dom"/>
</dbReference>
<comment type="subcellular location">
    <subcellularLocation>
        <location evidence="1">Membrane</location>
        <topology evidence="1">Multi-pass membrane protein</topology>
    </subcellularLocation>
</comment>
<evidence type="ECO:0000256" key="4">
    <source>
        <dbReference type="ARBA" id="ARBA00022989"/>
    </source>
</evidence>
<feature type="region of interest" description="Disordered" evidence="6">
    <location>
        <begin position="1"/>
        <end position="51"/>
    </location>
</feature>
<keyword evidence="5 7" id="KW-0472">Membrane</keyword>
<feature type="transmembrane region" description="Helical" evidence="7">
    <location>
        <begin position="363"/>
        <end position="382"/>
    </location>
</feature>
<evidence type="ECO:0000313" key="10">
    <source>
        <dbReference type="Proteomes" id="UP001301958"/>
    </source>
</evidence>
<dbReference type="InterPro" id="IPR011701">
    <property type="entry name" value="MFS"/>
</dbReference>
<gene>
    <name evidence="9" type="ORF">QBC38DRAFT_488437</name>
</gene>
<keyword evidence="4 7" id="KW-1133">Transmembrane helix</keyword>
<feature type="transmembrane region" description="Helical" evidence="7">
    <location>
        <begin position="339"/>
        <end position="356"/>
    </location>
</feature>
<dbReference type="InterPro" id="IPR036259">
    <property type="entry name" value="MFS_trans_sf"/>
</dbReference>
<evidence type="ECO:0000256" key="1">
    <source>
        <dbReference type="ARBA" id="ARBA00004141"/>
    </source>
</evidence>
<name>A0AAN7BGV6_9PEZI</name>
<evidence type="ECO:0000256" key="2">
    <source>
        <dbReference type="ARBA" id="ARBA00022448"/>
    </source>
</evidence>
<reference evidence="9" key="1">
    <citation type="journal article" date="2023" name="Mol. Phylogenet. Evol.">
        <title>Genome-scale phylogeny and comparative genomics of the fungal order Sordariales.</title>
        <authorList>
            <person name="Hensen N."/>
            <person name="Bonometti L."/>
            <person name="Westerberg I."/>
            <person name="Brannstrom I.O."/>
            <person name="Guillou S."/>
            <person name="Cros-Aarteil S."/>
            <person name="Calhoun S."/>
            <person name="Haridas S."/>
            <person name="Kuo A."/>
            <person name="Mondo S."/>
            <person name="Pangilinan J."/>
            <person name="Riley R."/>
            <person name="LaButti K."/>
            <person name="Andreopoulos B."/>
            <person name="Lipzen A."/>
            <person name="Chen C."/>
            <person name="Yan M."/>
            <person name="Daum C."/>
            <person name="Ng V."/>
            <person name="Clum A."/>
            <person name="Steindorff A."/>
            <person name="Ohm R.A."/>
            <person name="Martin F."/>
            <person name="Silar P."/>
            <person name="Natvig D.O."/>
            <person name="Lalanne C."/>
            <person name="Gautier V."/>
            <person name="Ament-Velasquez S.L."/>
            <person name="Kruys A."/>
            <person name="Hutchinson M.I."/>
            <person name="Powell A.J."/>
            <person name="Barry K."/>
            <person name="Miller A.N."/>
            <person name="Grigoriev I.V."/>
            <person name="Debuchy R."/>
            <person name="Gladieux P."/>
            <person name="Hiltunen Thoren M."/>
            <person name="Johannesson H."/>
        </authorList>
    </citation>
    <scope>NUCLEOTIDE SEQUENCE</scope>
    <source>
        <strain evidence="9">CBS 990.96</strain>
    </source>
</reference>
<organism evidence="9 10">
    <name type="scientific">Podospora fimiseda</name>
    <dbReference type="NCBI Taxonomy" id="252190"/>
    <lineage>
        <taxon>Eukaryota</taxon>
        <taxon>Fungi</taxon>
        <taxon>Dikarya</taxon>
        <taxon>Ascomycota</taxon>
        <taxon>Pezizomycotina</taxon>
        <taxon>Sordariomycetes</taxon>
        <taxon>Sordariomycetidae</taxon>
        <taxon>Sordariales</taxon>
        <taxon>Podosporaceae</taxon>
        <taxon>Podospora</taxon>
    </lineage>
</organism>
<dbReference type="GO" id="GO:0022857">
    <property type="term" value="F:transmembrane transporter activity"/>
    <property type="evidence" value="ECO:0007669"/>
    <property type="project" value="InterPro"/>
</dbReference>
<feature type="compositionally biased region" description="Polar residues" evidence="6">
    <location>
        <begin position="35"/>
        <end position="49"/>
    </location>
</feature>
<keyword evidence="3 7" id="KW-0812">Transmembrane</keyword>
<feature type="transmembrane region" description="Helical" evidence="7">
    <location>
        <begin position="423"/>
        <end position="443"/>
    </location>
</feature>
<dbReference type="Gene3D" id="1.20.1250.20">
    <property type="entry name" value="MFS general substrate transporter like domains"/>
    <property type="match status" value="2"/>
</dbReference>
<protein>
    <submittedName>
        <fullName evidence="9">Transporter</fullName>
    </submittedName>
</protein>
<evidence type="ECO:0000259" key="8">
    <source>
        <dbReference type="PROSITE" id="PS50850"/>
    </source>
</evidence>
<comment type="caution">
    <text evidence="9">The sequence shown here is derived from an EMBL/GenBank/DDBJ whole genome shotgun (WGS) entry which is preliminary data.</text>
</comment>
<feature type="transmembrane region" description="Helical" evidence="7">
    <location>
        <begin position="455"/>
        <end position="475"/>
    </location>
</feature>
<feature type="transmembrane region" description="Helical" evidence="7">
    <location>
        <begin position="195"/>
        <end position="216"/>
    </location>
</feature>
<feature type="transmembrane region" description="Helical" evidence="7">
    <location>
        <begin position="300"/>
        <end position="319"/>
    </location>
</feature>
<feature type="transmembrane region" description="Helical" evidence="7">
    <location>
        <begin position="134"/>
        <end position="151"/>
    </location>
</feature>
<feature type="transmembrane region" description="Helical" evidence="7">
    <location>
        <begin position="228"/>
        <end position="251"/>
    </location>
</feature>
<evidence type="ECO:0000313" key="9">
    <source>
        <dbReference type="EMBL" id="KAK4223101.1"/>
    </source>
</evidence>